<dbReference type="PROSITE" id="PS50928">
    <property type="entry name" value="ABC_TM1"/>
    <property type="match status" value="1"/>
</dbReference>
<dbReference type="HOGENOM" id="CLU_016047_1_2_0"/>
<feature type="domain" description="ABC transmembrane type-1" evidence="8">
    <location>
        <begin position="86"/>
        <end position="278"/>
    </location>
</feature>
<feature type="transmembrane region" description="Helical" evidence="7">
    <location>
        <begin position="155"/>
        <end position="173"/>
    </location>
</feature>
<evidence type="ECO:0000256" key="4">
    <source>
        <dbReference type="ARBA" id="ARBA00022692"/>
    </source>
</evidence>
<gene>
    <name evidence="9" type="ORF">U27_00945</name>
</gene>
<name>A0A081C8Z2_VECG1</name>
<sequence length="294" mass="33211">MTPQPVYQTTPRPMAQWLKTFRQRWHIYALNLVLLFILILPFYWTIISSLKPEQDIVTYPPGFTPNPWNLEHYAKLLANPDTRIMIWNSLLVALGTVCLVSFCATTAGFAVAKIEFSGRKLLFALIIMAMLLPFQSIVVPIFLEMKFFRLLNTRLALVLISSTFQLPLGLLIMKNSFTALPRELMESAQIDGCSYVQAFWCIILPNVKIGIATVAIFTSATVWNDFLPALVFMTTKNKYTLPVGLSMSYQPPFQVYWGPVMALSVITFVPTLILFLFTQRYFIAGVSAGALSAE</sequence>
<dbReference type="Pfam" id="PF00528">
    <property type="entry name" value="BPD_transp_1"/>
    <property type="match status" value="1"/>
</dbReference>
<dbReference type="EMBL" id="DF820476">
    <property type="protein sequence ID" value="GAK61047.1"/>
    <property type="molecule type" value="Genomic_DNA"/>
</dbReference>
<protein>
    <submittedName>
        <fullName evidence="9">Binding-protein-dependent transport systems inner membrane component</fullName>
    </submittedName>
</protein>
<dbReference type="PANTHER" id="PTHR43744:SF8">
    <property type="entry name" value="SN-GLYCEROL-3-PHOSPHATE TRANSPORT SYSTEM PERMEASE PROTEIN UGPE"/>
    <property type="match status" value="1"/>
</dbReference>
<evidence type="ECO:0000313" key="10">
    <source>
        <dbReference type="Proteomes" id="UP000030661"/>
    </source>
</evidence>
<comment type="subcellular location">
    <subcellularLocation>
        <location evidence="1 7">Cell membrane</location>
        <topology evidence="1 7">Multi-pass membrane protein</topology>
    </subcellularLocation>
</comment>
<feature type="transmembrane region" description="Helical" evidence="7">
    <location>
        <begin position="84"/>
        <end position="109"/>
    </location>
</feature>
<keyword evidence="3" id="KW-1003">Cell membrane</keyword>
<dbReference type="AlphaFoldDB" id="A0A081C8Z2"/>
<keyword evidence="2 7" id="KW-0813">Transport</keyword>
<organism evidence="9">
    <name type="scientific">Vecturithrix granuli</name>
    <dbReference type="NCBI Taxonomy" id="1499967"/>
    <lineage>
        <taxon>Bacteria</taxon>
        <taxon>Candidatus Moduliflexota</taxon>
        <taxon>Candidatus Vecturitrichia</taxon>
        <taxon>Candidatus Vecturitrichales</taxon>
        <taxon>Candidatus Vecturitrichaceae</taxon>
        <taxon>Candidatus Vecturithrix</taxon>
    </lineage>
</organism>
<dbReference type="InterPro" id="IPR000515">
    <property type="entry name" value="MetI-like"/>
</dbReference>
<dbReference type="GO" id="GO:0055085">
    <property type="term" value="P:transmembrane transport"/>
    <property type="evidence" value="ECO:0007669"/>
    <property type="project" value="InterPro"/>
</dbReference>
<evidence type="ECO:0000256" key="7">
    <source>
        <dbReference type="RuleBase" id="RU363032"/>
    </source>
</evidence>
<dbReference type="Proteomes" id="UP000030661">
    <property type="component" value="Unassembled WGS sequence"/>
</dbReference>
<dbReference type="GO" id="GO:0005886">
    <property type="term" value="C:plasma membrane"/>
    <property type="evidence" value="ECO:0007669"/>
    <property type="project" value="UniProtKB-SubCell"/>
</dbReference>
<dbReference type="InterPro" id="IPR035906">
    <property type="entry name" value="MetI-like_sf"/>
</dbReference>
<dbReference type="STRING" id="1499967.U27_00945"/>
<dbReference type="eggNOG" id="COG0395">
    <property type="taxonomic scope" value="Bacteria"/>
</dbReference>
<evidence type="ECO:0000256" key="5">
    <source>
        <dbReference type="ARBA" id="ARBA00022989"/>
    </source>
</evidence>
<dbReference type="PANTHER" id="PTHR43744">
    <property type="entry name" value="ABC TRANSPORTER PERMEASE PROTEIN MG189-RELATED-RELATED"/>
    <property type="match status" value="1"/>
</dbReference>
<evidence type="ECO:0000259" key="8">
    <source>
        <dbReference type="PROSITE" id="PS50928"/>
    </source>
</evidence>
<feature type="transmembrane region" description="Helical" evidence="7">
    <location>
        <begin position="194"/>
        <end position="223"/>
    </location>
</feature>
<keyword evidence="4 7" id="KW-0812">Transmembrane</keyword>
<evidence type="ECO:0000256" key="1">
    <source>
        <dbReference type="ARBA" id="ARBA00004651"/>
    </source>
</evidence>
<dbReference type="Gene3D" id="1.10.3720.10">
    <property type="entry name" value="MetI-like"/>
    <property type="match status" value="1"/>
</dbReference>
<feature type="transmembrane region" description="Helical" evidence="7">
    <location>
        <begin position="25"/>
        <end position="44"/>
    </location>
</feature>
<dbReference type="SUPFAM" id="SSF161098">
    <property type="entry name" value="MetI-like"/>
    <property type="match status" value="1"/>
</dbReference>
<keyword evidence="5 7" id="KW-1133">Transmembrane helix</keyword>
<feature type="transmembrane region" description="Helical" evidence="7">
    <location>
        <begin position="255"/>
        <end position="277"/>
    </location>
</feature>
<dbReference type="CDD" id="cd06261">
    <property type="entry name" value="TM_PBP2"/>
    <property type="match status" value="1"/>
</dbReference>
<feature type="transmembrane region" description="Helical" evidence="7">
    <location>
        <begin position="121"/>
        <end position="143"/>
    </location>
</feature>
<proteinExistence type="inferred from homology"/>
<keyword evidence="6 7" id="KW-0472">Membrane</keyword>
<accession>A0A081C8Z2</accession>
<comment type="similarity">
    <text evidence="7">Belongs to the binding-protein-dependent transport system permease family.</text>
</comment>
<evidence type="ECO:0000313" key="9">
    <source>
        <dbReference type="EMBL" id="GAK61047.1"/>
    </source>
</evidence>
<reference evidence="9" key="1">
    <citation type="journal article" date="2015" name="PeerJ">
        <title>First genomic representation of candidate bacterial phylum KSB3 points to enhanced environmental sensing as a trigger of wastewater bulking.</title>
        <authorList>
            <person name="Sekiguchi Y."/>
            <person name="Ohashi A."/>
            <person name="Parks D.H."/>
            <person name="Yamauchi T."/>
            <person name="Tyson G.W."/>
            <person name="Hugenholtz P."/>
        </authorList>
    </citation>
    <scope>NUCLEOTIDE SEQUENCE [LARGE SCALE GENOMIC DNA]</scope>
</reference>
<evidence type="ECO:0000256" key="3">
    <source>
        <dbReference type="ARBA" id="ARBA00022475"/>
    </source>
</evidence>
<evidence type="ECO:0000256" key="2">
    <source>
        <dbReference type="ARBA" id="ARBA00022448"/>
    </source>
</evidence>
<keyword evidence="10" id="KW-1185">Reference proteome</keyword>
<evidence type="ECO:0000256" key="6">
    <source>
        <dbReference type="ARBA" id="ARBA00023136"/>
    </source>
</evidence>